<dbReference type="InterPro" id="IPR011701">
    <property type="entry name" value="MFS"/>
</dbReference>
<dbReference type="PROSITE" id="PS00216">
    <property type="entry name" value="SUGAR_TRANSPORT_1"/>
    <property type="match status" value="1"/>
</dbReference>
<feature type="transmembrane region" description="Helical" evidence="6">
    <location>
        <begin position="221"/>
        <end position="245"/>
    </location>
</feature>
<feature type="transmembrane region" description="Helical" evidence="6">
    <location>
        <begin position="109"/>
        <end position="128"/>
    </location>
</feature>
<evidence type="ECO:0000256" key="3">
    <source>
        <dbReference type="ARBA" id="ARBA00022692"/>
    </source>
</evidence>
<dbReference type="PANTHER" id="PTHR43129">
    <property type="entry name" value="FOSMIDOMYCIN RESISTANCE PROTEIN"/>
    <property type="match status" value="1"/>
</dbReference>
<dbReference type="Pfam" id="PF07690">
    <property type="entry name" value="MFS_1"/>
    <property type="match status" value="1"/>
</dbReference>
<dbReference type="AlphaFoldDB" id="A0A0B7MMT2"/>
<evidence type="ECO:0000313" key="8">
    <source>
        <dbReference type="EMBL" id="CEO89022.1"/>
    </source>
</evidence>
<sequence>MGDGLGPMIAVLLLGLSGRKGMAWFLVIALITAFLLNHFIPAIRRQGEQGVYNEGEKDTGLSKDTVKKGVIYGLSLLVMIVVMRSLVHIGLTNFIPLYVEEYLHGSKEYGALLLTVFLLSGAVGTIVGGPAADWIGRKKVIVLSFLLVTPLLWLFLFSSGTWTLPLAALSGFVLISTFSVTVVYAQELIPHNVGLASGLTLGFAFGVGALGGLAFGAAADVWGIPAVLKVICLLPIPALLLALALPDEKKDQGDASLDL</sequence>
<evidence type="ECO:0000256" key="6">
    <source>
        <dbReference type="SAM" id="Phobius"/>
    </source>
</evidence>
<feature type="transmembrane region" description="Helical" evidence="6">
    <location>
        <begin position="164"/>
        <end position="185"/>
    </location>
</feature>
<dbReference type="GO" id="GO:0005886">
    <property type="term" value="C:plasma membrane"/>
    <property type="evidence" value="ECO:0007669"/>
    <property type="project" value="UniProtKB-SubCell"/>
</dbReference>
<dbReference type="InterPro" id="IPR020846">
    <property type="entry name" value="MFS_dom"/>
</dbReference>
<keyword evidence="3 6" id="KW-0812">Transmembrane</keyword>
<organism evidence="8 9">
    <name type="scientific">Syntrophaceticus schinkii</name>
    <dbReference type="NCBI Taxonomy" id="499207"/>
    <lineage>
        <taxon>Bacteria</taxon>
        <taxon>Bacillati</taxon>
        <taxon>Bacillota</taxon>
        <taxon>Clostridia</taxon>
        <taxon>Thermoanaerobacterales</taxon>
        <taxon>Thermoanaerobacterales Family III. Incertae Sedis</taxon>
        <taxon>Syntrophaceticus</taxon>
    </lineage>
</organism>
<reference evidence="9" key="1">
    <citation type="submission" date="2015-01" db="EMBL/GenBank/DDBJ databases">
        <authorList>
            <person name="Manzoor Shahid"/>
            <person name="Zubair Saima"/>
        </authorList>
    </citation>
    <scope>NUCLEOTIDE SEQUENCE [LARGE SCALE GENOMIC DNA]</scope>
    <source>
        <strain evidence="9">Sp3</strain>
    </source>
</reference>
<evidence type="ECO:0000256" key="5">
    <source>
        <dbReference type="ARBA" id="ARBA00023136"/>
    </source>
</evidence>
<evidence type="ECO:0000259" key="7">
    <source>
        <dbReference type="PROSITE" id="PS50850"/>
    </source>
</evidence>
<dbReference type="RefSeq" id="WP_198142313.1">
    <property type="nucleotide sequence ID" value="NZ_CDRZ01000231.1"/>
</dbReference>
<evidence type="ECO:0000313" key="9">
    <source>
        <dbReference type="Proteomes" id="UP000046155"/>
    </source>
</evidence>
<feature type="transmembrane region" description="Helical" evidence="6">
    <location>
        <begin position="140"/>
        <end position="158"/>
    </location>
</feature>
<dbReference type="PANTHER" id="PTHR43129:SF1">
    <property type="entry name" value="FOSMIDOMYCIN RESISTANCE PROTEIN"/>
    <property type="match status" value="1"/>
</dbReference>
<keyword evidence="9" id="KW-1185">Reference proteome</keyword>
<comment type="subcellular location">
    <subcellularLocation>
        <location evidence="1">Cell membrane</location>
        <topology evidence="1">Multi-pass membrane protein</topology>
    </subcellularLocation>
</comment>
<evidence type="ECO:0000256" key="1">
    <source>
        <dbReference type="ARBA" id="ARBA00004651"/>
    </source>
</evidence>
<evidence type="ECO:0000256" key="2">
    <source>
        <dbReference type="ARBA" id="ARBA00022448"/>
    </source>
</evidence>
<evidence type="ECO:0000256" key="4">
    <source>
        <dbReference type="ARBA" id="ARBA00022989"/>
    </source>
</evidence>
<dbReference type="GO" id="GO:0022857">
    <property type="term" value="F:transmembrane transporter activity"/>
    <property type="evidence" value="ECO:0007669"/>
    <property type="project" value="InterPro"/>
</dbReference>
<feature type="transmembrane region" description="Helical" evidence="6">
    <location>
        <begin position="192"/>
        <end position="215"/>
    </location>
</feature>
<dbReference type="Gene3D" id="1.20.1250.20">
    <property type="entry name" value="MFS general substrate transporter like domains"/>
    <property type="match status" value="1"/>
</dbReference>
<keyword evidence="4 6" id="KW-1133">Transmembrane helix</keyword>
<feature type="transmembrane region" description="Helical" evidence="6">
    <location>
        <begin position="70"/>
        <end position="89"/>
    </location>
</feature>
<accession>A0A0B7MMT2</accession>
<feature type="domain" description="Major facilitator superfamily (MFS) profile" evidence="7">
    <location>
        <begin position="70"/>
        <end position="259"/>
    </location>
</feature>
<dbReference type="EMBL" id="CDRZ01000231">
    <property type="protein sequence ID" value="CEO89022.1"/>
    <property type="molecule type" value="Genomic_DNA"/>
</dbReference>
<dbReference type="SUPFAM" id="SSF103473">
    <property type="entry name" value="MFS general substrate transporter"/>
    <property type="match status" value="1"/>
</dbReference>
<name>A0A0B7MMT2_9FIRM</name>
<dbReference type="PROSITE" id="PS50850">
    <property type="entry name" value="MFS"/>
    <property type="match status" value="1"/>
</dbReference>
<dbReference type="InterPro" id="IPR036259">
    <property type="entry name" value="MFS_trans_sf"/>
</dbReference>
<dbReference type="InterPro" id="IPR005829">
    <property type="entry name" value="Sugar_transporter_CS"/>
</dbReference>
<gene>
    <name evidence="8" type="ORF">SSCH_350002</name>
</gene>
<protein>
    <submittedName>
        <fullName evidence="8">Arabinose efflux permease</fullName>
    </submittedName>
</protein>
<keyword evidence="2" id="KW-0813">Transport</keyword>
<proteinExistence type="predicted"/>
<keyword evidence="5 6" id="KW-0472">Membrane</keyword>
<dbReference type="Proteomes" id="UP000046155">
    <property type="component" value="Unassembled WGS sequence"/>
</dbReference>
<feature type="transmembrane region" description="Helical" evidence="6">
    <location>
        <begin position="22"/>
        <end position="40"/>
    </location>
</feature>